<dbReference type="Proteomes" id="UP000061569">
    <property type="component" value="Chromosome"/>
</dbReference>
<reference evidence="1 2" key="1">
    <citation type="submission" date="2015-11" db="EMBL/GenBank/DDBJ databases">
        <title>Genome sequences of Lysobacter enzymogenes strain C3 and Lysobacter antibioticus ATCC 29479.</title>
        <authorList>
            <person name="Kobayashi D.Y."/>
        </authorList>
    </citation>
    <scope>NUCLEOTIDE SEQUENCE [LARGE SCALE GENOMIC DNA]</scope>
    <source>
        <strain evidence="1 2">C3</strain>
    </source>
</reference>
<dbReference type="KEGG" id="lez:GLE_0024"/>
<evidence type="ECO:0000313" key="2">
    <source>
        <dbReference type="Proteomes" id="UP000061569"/>
    </source>
</evidence>
<gene>
    <name evidence="1" type="ORF">GLE_0024</name>
</gene>
<dbReference type="PATRIC" id="fig|69.6.peg.31"/>
<name>A0A0S2DA14_LYSEN</name>
<organism evidence="1 2">
    <name type="scientific">Lysobacter enzymogenes</name>
    <dbReference type="NCBI Taxonomy" id="69"/>
    <lineage>
        <taxon>Bacteria</taxon>
        <taxon>Pseudomonadati</taxon>
        <taxon>Pseudomonadota</taxon>
        <taxon>Gammaproteobacteria</taxon>
        <taxon>Lysobacterales</taxon>
        <taxon>Lysobacteraceae</taxon>
        <taxon>Lysobacter</taxon>
    </lineage>
</organism>
<accession>A0A0S2DA14</accession>
<dbReference type="AlphaFoldDB" id="A0A0S2DA14"/>
<protein>
    <submittedName>
        <fullName evidence="1">Uncharacterized protein</fullName>
    </submittedName>
</protein>
<evidence type="ECO:0000313" key="1">
    <source>
        <dbReference type="EMBL" id="ALN55383.1"/>
    </source>
</evidence>
<dbReference type="EMBL" id="CP013140">
    <property type="protein sequence ID" value="ALN55383.1"/>
    <property type="molecule type" value="Genomic_DNA"/>
</dbReference>
<proteinExistence type="predicted"/>
<dbReference type="OrthoDB" id="6058064at2"/>
<sequence>MTLLERCVGRPASELAAYPPDQLLDLKKQAHDALARAKANAELVDRALDLRYSRIAAVHRVAAGKDAGTVSFNDGVVRIACELPKKVEWDQGKLRRIVERIRAAGDDPTEFVEISYRVSETKYNSWPTPMRASFDPARTLKTGEPNFRLSLTESES</sequence>
<dbReference type="STRING" id="69.GLE_0024"/>